<keyword evidence="2" id="KW-1185">Reference proteome</keyword>
<dbReference type="AlphaFoldDB" id="A0A670YMD2"/>
<organism evidence="1 2">
    <name type="scientific">Pseudonaja textilis</name>
    <name type="common">Eastern brown snake</name>
    <dbReference type="NCBI Taxonomy" id="8673"/>
    <lineage>
        <taxon>Eukaryota</taxon>
        <taxon>Metazoa</taxon>
        <taxon>Chordata</taxon>
        <taxon>Craniata</taxon>
        <taxon>Vertebrata</taxon>
        <taxon>Euteleostomi</taxon>
        <taxon>Lepidosauria</taxon>
        <taxon>Squamata</taxon>
        <taxon>Bifurcata</taxon>
        <taxon>Unidentata</taxon>
        <taxon>Episquamata</taxon>
        <taxon>Toxicofera</taxon>
        <taxon>Serpentes</taxon>
        <taxon>Colubroidea</taxon>
        <taxon>Elapidae</taxon>
        <taxon>Hydrophiinae</taxon>
        <taxon>Pseudonaja</taxon>
    </lineage>
</organism>
<accession>A0A670YMD2</accession>
<evidence type="ECO:0000313" key="2">
    <source>
        <dbReference type="Proteomes" id="UP000472273"/>
    </source>
</evidence>
<reference evidence="1" key="2">
    <citation type="submission" date="2025-09" db="UniProtKB">
        <authorList>
            <consortium name="Ensembl"/>
        </authorList>
    </citation>
    <scope>IDENTIFICATION</scope>
</reference>
<dbReference type="Proteomes" id="UP000472273">
    <property type="component" value="Unplaced"/>
</dbReference>
<dbReference type="Ensembl" id="ENSPTXT00000013453.1">
    <property type="protein sequence ID" value="ENSPTXP00000013040.1"/>
    <property type="gene ID" value="ENSPTXG00000009127.1"/>
</dbReference>
<sequence>MFELPHLEIPQYETKDIFFLNKELLAQTLPPELAVHKFQHILHVLNTNFDGWCKIAFKGMGRHYAHMVLQKADTNLTKMASTARSWPIRSEQKTKGVKGSVDELKEWKLVPGEDQLRINITKNRCGHGGMNGFLFVISFSHCRSTKYFIFTA</sequence>
<reference evidence="1" key="1">
    <citation type="submission" date="2025-08" db="UniProtKB">
        <authorList>
            <consortium name="Ensembl"/>
        </authorList>
    </citation>
    <scope>IDENTIFICATION</scope>
</reference>
<evidence type="ECO:0000313" key="1">
    <source>
        <dbReference type="Ensembl" id="ENSPTXP00000013040.1"/>
    </source>
</evidence>
<proteinExistence type="predicted"/>
<dbReference type="Gene3D" id="1.10.8.50">
    <property type="match status" value="1"/>
</dbReference>
<protein>
    <submittedName>
        <fullName evidence="1">Uncharacterized protein</fullName>
    </submittedName>
</protein>
<name>A0A670YMD2_PSETE</name>